<reference evidence="10 11" key="1">
    <citation type="submission" date="2020-07" db="EMBL/GenBank/DDBJ databases">
        <title>Sequencing the genomes of 1000 actinobacteria strains.</title>
        <authorList>
            <person name="Klenk H.-P."/>
        </authorList>
    </citation>
    <scope>NUCLEOTIDE SEQUENCE [LARGE SCALE GENOMIC DNA]</scope>
    <source>
        <strain evidence="10 11">DSM 18248</strain>
    </source>
</reference>
<evidence type="ECO:0000256" key="4">
    <source>
        <dbReference type="ARBA" id="ARBA00022692"/>
    </source>
</evidence>
<evidence type="ECO:0000313" key="11">
    <source>
        <dbReference type="Proteomes" id="UP000537326"/>
    </source>
</evidence>
<feature type="domain" description="ABC transmembrane type-1" evidence="9">
    <location>
        <begin position="91"/>
        <end position="309"/>
    </location>
</feature>
<evidence type="ECO:0000256" key="5">
    <source>
        <dbReference type="ARBA" id="ARBA00022989"/>
    </source>
</evidence>
<comment type="similarity">
    <text evidence="7">Belongs to the binding-protein-dependent transport system permease family.</text>
</comment>
<feature type="transmembrane region" description="Helical" evidence="7">
    <location>
        <begin position="235"/>
        <end position="261"/>
    </location>
</feature>
<dbReference type="Gene3D" id="1.10.3720.10">
    <property type="entry name" value="MetI-like"/>
    <property type="match status" value="1"/>
</dbReference>
<evidence type="ECO:0000313" key="10">
    <source>
        <dbReference type="EMBL" id="NYI08630.1"/>
    </source>
</evidence>
<dbReference type="SUPFAM" id="SSF161098">
    <property type="entry name" value="MetI-like"/>
    <property type="match status" value="1"/>
</dbReference>
<feature type="transmembrane region" description="Helical" evidence="7">
    <location>
        <begin position="41"/>
        <end position="61"/>
    </location>
</feature>
<organism evidence="10 11">
    <name type="scientific">Nocardioides marinus</name>
    <dbReference type="NCBI Taxonomy" id="374514"/>
    <lineage>
        <taxon>Bacteria</taxon>
        <taxon>Bacillati</taxon>
        <taxon>Actinomycetota</taxon>
        <taxon>Actinomycetes</taxon>
        <taxon>Propionibacteriales</taxon>
        <taxon>Nocardioidaceae</taxon>
        <taxon>Nocardioides</taxon>
    </lineage>
</organism>
<dbReference type="Pfam" id="PF00528">
    <property type="entry name" value="BPD_transp_1"/>
    <property type="match status" value="1"/>
</dbReference>
<dbReference type="GO" id="GO:0005886">
    <property type="term" value="C:plasma membrane"/>
    <property type="evidence" value="ECO:0007669"/>
    <property type="project" value="UniProtKB-SubCell"/>
</dbReference>
<evidence type="ECO:0000256" key="1">
    <source>
        <dbReference type="ARBA" id="ARBA00004651"/>
    </source>
</evidence>
<keyword evidence="4 7" id="KW-0812">Transmembrane</keyword>
<dbReference type="Proteomes" id="UP000537326">
    <property type="component" value="Unassembled WGS sequence"/>
</dbReference>
<keyword evidence="5 7" id="KW-1133">Transmembrane helix</keyword>
<comment type="subcellular location">
    <subcellularLocation>
        <location evidence="1 7">Cell membrane</location>
        <topology evidence="1 7">Multi-pass membrane protein</topology>
    </subcellularLocation>
</comment>
<feature type="transmembrane region" description="Helical" evidence="7">
    <location>
        <begin position="288"/>
        <end position="316"/>
    </location>
</feature>
<name>A0A7Y9YDP9_9ACTN</name>
<keyword evidence="2 7" id="KW-0813">Transport</keyword>
<evidence type="ECO:0000256" key="2">
    <source>
        <dbReference type="ARBA" id="ARBA00022448"/>
    </source>
</evidence>
<evidence type="ECO:0000259" key="9">
    <source>
        <dbReference type="PROSITE" id="PS50928"/>
    </source>
</evidence>
<evidence type="ECO:0000256" key="7">
    <source>
        <dbReference type="RuleBase" id="RU363032"/>
    </source>
</evidence>
<keyword evidence="3" id="KW-1003">Cell membrane</keyword>
<dbReference type="PROSITE" id="PS50928">
    <property type="entry name" value="ABC_TM1"/>
    <property type="match status" value="1"/>
</dbReference>
<proteinExistence type="inferred from homology"/>
<dbReference type="AlphaFoldDB" id="A0A7Y9YDP9"/>
<feature type="transmembrane region" description="Helical" evidence="7">
    <location>
        <begin position="96"/>
        <end position="117"/>
    </location>
</feature>
<dbReference type="PANTHER" id="PTHR30193">
    <property type="entry name" value="ABC TRANSPORTER PERMEASE PROTEIN"/>
    <property type="match status" value="1"/>
</dbReference>
<evidence type="ECO:0000256" key="3">
    <source>
        <dbReference type="ARBA" id="ARBA00022475"/>
    </source>
</evidence>
<gene>
    <name evidence="10" type="ORF">BKA05_000145</name>
</gene>
<dbReference type="GO" id="GO:0055085">
    <property type="term" value="P:transmembrane transport"/>
    <property type="evidence" value="ECO:0007669"/>
    <property type="project" value="InterPro"/>
</dbReference>
<feature type="transmembrane region" description="Helical" evidence="7">
    <location>
        <begin position="138"/>
        <end position="158"/>
    </location>
</feature>
<evidence type="ECO:0000256" key="8">
    <source>
        <dbReference type="SAM" id="MobiDB-lite"/>
    </source>
</evidence>
<dbReference type="EMBL" id="JACBZI010000001">
    <property type="protein sequence ID" value="NYI08630.1"/>
    <property type="molecule type" value="Genomic_DNA"/>
</dbReference>
<comment type="caution">
    <text evidence="10">The sequence shown here is derived from an EMBL/GenBank/DDBJ whole genome shotgun (WGS) entry which is preliminary data.</text>
</comment>
<keyword evidence="11" id="KW-1185">Reference proteome</keyword>
<dbReference type="PANTHER" id="PTHR30193:SF37">
    <property type="entry name" value="INNER MEMBRANE ABC TRANSPORTER PERMEASE PROTEIN YCJO"/>
    <property type="match status" value="1"/>
</dbReference>
<dbReference type="InterPro" id="IPR051393">
    <property type="entry name" value="ABC_transporter_permease"/>
</dbReference>
<dbReference type="InterPro" id="IPR035906">
    <property type="entry name" value="MetI-like_sf"/>
</dbReference>
<feature type="compositionally biased region" description="Low complexity" evidence="8">
    <location>
        <begin position="1"/>
        <end position="16"/>
    </location>
</feature>
<dbReference type="InterPro" id="IPR000515">
    <property type="entry name" value="MetI-like"/>
</dbReference>
<keyword evidence="6 7" id="KW-0472">Membrane</keyword>
<accession>A0A7Y9YDP9</accession>
<feature type="transmembrane region" description="Helical" evidence="7">
    <location>
        <begin position="185"/>
        <end position="205"/>
    </location>
</feature>
<protein>
    <submittedName>
        <fullName evidence="10">Multiple sugar transport system permease protein</fullName>
    </submittedName>
</protein>
<evidence type="ECO:0000256" key="6">
    <source>
        <dbReference type="ARBA" id="ARBA00023136"/>
    </source>
</evidence>
<sequence>MTAAAPETEEAAGSPEPRADASAAPRRGVGEPGYGRLGVPYVVGLVLVVGLPLLAGAALGLTEFHGIDRPRFVGLDQVREAFDDDALHRALRATGLLVALVVPTRLLLVLPLALLLAGPPPGRRSRLTGRVARGWGRVAAVAPTVVPESAWALLWLWLLNPVNGPVALALGPGTGLLTEPGPTRLGVAAMVALQLGESFVVLLAARAALPRAVMEAAAMEGASSAYVLRRVTLPLLAPVIGFLVLRDTVLVATAVFVPILVLTDGGPREATTTLPVLLYRQGFLYGDLGYVSAVSVLVLLATVLLVALTVAPVLLLRRLRARER</sequence>
<keyword evidence="10" id="KW-0762">Sugar transport</keyword>
<dbReference type="RefSeq" id="WP_179529720.1">
    <property type="nucleotide sequence ID" value="NZ_BAAAPP010000002.1"/>
</dbReference>
<feature type="region of interest" description="Disordered" evidence="8">
    <location>
        <begin position="1"/>
        <end position="27"/>
    </location>
</feature>